<dbReference type="Proteomes" id="UP000693738">
    <property type="component" value="Unassembled WGS sequence"/>
</dbReference>
<name>A0A8J2ISW0_FUSEQ</name>
<accession>A0A8J2ISW0</accession>
<evidence type="ECO:0000259" key="1">
    <source>
        <dbReference type="Pfam" id="PF06985"/>
    </source>
</evidence>
<sequence>MAYTGVRLDDLQEGARHGCDFGEYLVSHLQEGYPEGLSWHEMKLYTNGVEFYGLLPLEKAVPSDHGPELPPEYHYIPVPAHKQGRTRGSAKLPMYFLSRDQDAPESRGQFKRDWKPIVTDPLMDRTVASIKDWRVRCESNQALAHTICSRPGPEFLPSRLIAIERNRNNYQVKLVNAKLLEIDSEYTALSYCWGGALQAALKRENFASYQERISWDRIPKTIQDAIITTERLGIHHIWVDSFCIIQDSDDDKKEEISQMSQVYTHSAVTIIARRAANAHNKDGQKWQWILTFDLPAGKEDETILDTRGWALQEYLLSRRVLIIGTWTTVWSCPKERYENCDGWNLGRVEGDPFFFRSPWSLSAVEGSVFEDKHELDVIAFFSAYKDVQHLRPNDRSVREAWETLVSQYTQRSLSESSDRILAISGLAELFSHLRGGKYAAGLWVQDLPSALCWHYDSDILYPRPSVKQGPSWSWTAINGPIASGDLHGRALAKVESVESELTHHKSPFGSVARGILKISGPACSLAWGCAEQKSSPDLLRLGFPVAGGYSFDTGVEFISDAYELEPGTTWLLATLIAIQVDDYCVEGIVLREEPDDTMSQQPQLNPAHDPFQKLPPEVLRLITRHFCAHCCGEYDQPFKVESSVQDTTTLYNLCLASPCLRDNSQQILFHYFGVESIYPLSVGHGWKWRLGPFLRTVASRPDLARSVKIAGLHWRLLNQLSFNESKTIFDQCAKSLGTSALSIFLNSRSGQESQTNTIRQSFLLRGSIPRGVRPGQWLPVMASELLTMLLALLPNISYLGVMEDAEYFRNPNILEGRGWRLDVSVPTLDALGIDAIGLKTIESDYRMEKLLKRATSLETFVIGGGVDGPVPEMPSLKHLHILRWVRHFPTTSYLLKCTGQLKILSYRAPEPDISMVVRCLDHPRFHDSLESIRFDFRCKASERAIQPMPSLKQFSKLKAIFLPTRAIWGCYSTEFEPQSLINILPPSIESLTLMHHNTPTSSGPLCEDMLRLLEAKPTSFTQLRTVISDSSEICNPTLMGLFKQVGVTVIFQELPRYTRRYTGQDGHYEDESLQTRYAWPHDMSPDPDL</sequence>
<dbReference type="AlphaFoldDB" id="A0A8J2ISW0"/>
<comment type="caution">
    <text evidence="2">The sequence shown here is derived from an EMBL/GenBank/DDBJ whole genome shotgun (WGS) entry which is preliminary data.</text>
</comment>
<dbReference type="PANTHER" id="PTHR33112:SF16">
    <property type="entry name" value="HETEROKARYON INCOMPATIBILITY DOMAIN-CONTAINING PROTEIN"/>
    <property type="match status" value="1"/>
</dbReference>
<gene>
    <name evidence="2" type="ORF">FEQUK3_LOCUS4741</name>
</gene>
<dbReference type="EMBL" id="CAJSTJ010000128">
    <property type="protein sequence ID" value="CAG7559022.1"/>
    <property type="molecule type" value="Genomic_DNA"/>
</dbReference>
<evidence type="ECO:0000313" key="3">
    <source>
        <dbReference type="Proteomes" id="UP000693738"/>
    </source>
</evidence>
<evidence type="ECO:0000313" key="2">
    <source>
        <dbReference type="EMBL" id="CAG7559022.1"/>
    </source>
</evidence>
<dbReference type="InterPro" id="IPR010730">
    <property type="entry name" value="HET"/>
</dbReference>
<proteinExistence type="predicted"/>
<reference evidence="2" key="1">
    <citation type="submission" date="2021-05" db="EMBL/GenBank/DDBJ databases">
        <authorList>
            <person name="Khan N."/>
        </authorList>
    </citation>
    <scope>NUCLEOTIDE SEQUENCE</scope>
</reference>
<dbReference type="PANTHER" id="PTHR33112">
    <property type="entry name" value="DOMAIN PROTEIN, PUTATIVE-RELATED"/>
    <property type="match status" value="1"/>
</dbReference>
<feature type="domain" description="Heterokaryon incompatibility" evidence="1">
    <location>
        <begin position="186"/>
        <end position="280"/>
    </location>
</feature>
<dbReference type="Pfam" id="PF06985">
    <property type="entry name" value="HET"/>
    <property type="match status" value="1"/>
</dbReference>
<organism evidence="2 3">
    <name type="scientific">Fusarium equiseti</name>
    <name type="common">Fusarium scirpi</name>
    <dbReference type="NCBI Taxonomy" id="61235"/>
    <lineage>
        <taxon>Eukaryota</taxon>
        <taxon>Fungi</taxon>
        <taxon>Dikarya</taxon>
        <taxon>Ascomycota</taxon>
        <taxon>Pezizomycotina</taxon>
        <taxon>Sordariomycetes</taxon>
        <taxon>Hypocreomycetidae</taxon>
        <taxon>Hypocreales</taxon>
        <taxon>Nectriaceae</taxon>
        <taxon>Fusarium</taxon>
        <taxon>Fusarium incarnatum-equiseti species complex</taxon>
    </lineage>
</organism>
<protein>
    <recommendedName>
        <fullName evidence="1">Heterokaryon incompatibility domain-containing protein</fullName>
    </recommendedName>
</protein>